<evidence type="ECO:0000256" key="6">
    <source>
        <dbReference type="SAM" id="Phobius"/>
    </source>
</evidence>
<feature type="transmembrane region" description="Helical" evidence="6">
    <location>
        <begin position="40"/>
        <end position="62"/>
    </location>
</feature>
<keyword evidence="4 6" id="KW-0472">Membrane</keyword>
<evidence type="ECO:0000256" key="3">
    <source>
        <dbReference type="ARBA" id="ARBA00022989"/>
    </source>
</evidence>
<feature type="transmembrane region" description="Helical" evidence="6">
    <location>
        <begin position="654"/>
        <end position="674"/>
    </location>
</feature>
<feature type="transmembrane region" description="Helical" evidence="6">
    <location>
        <begin position="83"/>
        <end position="102"/>
    </location>
</feature>
<dbReference type="Pfam" id="PF01062">
    <property type="entry name" value="Bestrophin"/>
    <property type="match status" value="3"/>
</dbReference>
<evidence type="ECO:0000256" key="4">
    <source>
        <dbReference type="ARBA" id="ARBA00023136"/>
    </source>
</evidence>
<dbReference type="OrthoDB" id="201595at2759"/>
<organism evidence="7 8">
    <name type="scientific">Daphnia galeata</name>
    <dbReference type="NCBI Taxonomy" id="27404"/>
    <lineage>
        <taxon>Eukaryota</taxon>
        <taxon>Metazoa</taxon>
        <taxon>Ecdysozoa</taxon>
        <taxon>Arthropoda</taxon>
        <taxon>Crustacea</taxon>
        <taxon>Branchiopoda</taxon>
        <taxon>Diplostraca</taxon>
        <taxon>Cladocera</taxon>
        <taxon>Anomopoda</taxon>
        <taxon>Daphniidae</taxon>
        <taxon>Daphnia</taxon>
    </lineage>
</organism>
<dbReference type="AlphaFoldDB" id="A0A8J2RQR2"/>
<dbReference type="InterPro" id="IPR000615">
    <property type="entry name" value="Bestrophin"/>
</dbReference>
<protein>
    <recommendedName>
        <fullName evidence="9">Bestrophin homolog</fullName>
    </recommendedName>
</protein>
<dbReference type="PANTHER" id="PTHR10736:SF0">
    <property type="entry name" value="BESTROPHIN HOMOLOG"/>
    <property type="match status" value="1"/>
</dbReference>
<gene>
    <name evidence="7" type="ORF">DGAL_LOCUS9322</name>
</gene>
<feature type="transmembrane region" description="Helical" evidence="6">
    <location>
        <begin position="1050"/>
        <end position="1066"/>
    </location>
</feature>
<sequence>MKSNRDEDFQIGQKSYFDTCRFGESCNILFRWKRSLYKMIWRHSLVFLVVYFSLTGLYNFGLNEKQKEHFEALTAYFARYTRSFNWMIMLGFFTNTALHRLFTMQMNTPGTAKTTTVFIMALRPNLPEGPAIVDQYARWVVLAWILTFRIVCKPLRDKFPDLASIQNSGILLEEEKRILQHSSGYPPPPRPLIVIEWMLLLLKECLMEDRYINKSSHNKNVEAIMTFKKNCSNVIKFSSQNIPYAVIQAVIIVVYWFGLVTAMARNLPKFDNEIVRHIIGYFPVMPYIQFFVFIAWLSFGRAAVNPFGNDDTDIDVKELCEAHIQDSLRLTELYTKRLDDVFYNLPQKQFKLDYAQQLTLQSALSETDSRATYYTMSSKKASIAMLTAADASRFGESINIVFRWKRSLYKMIWRHSLVFLVVYFSLTGVYNYALEGKNKKHFEALTAYFARYTRSFNWMIMLGFFTNTALHRLFTMQMTTPGTAKTTTVFIMSLKQDLPEGPAIVDQYARWVVLAWILTFRIVCKPLRDKFPDLASIQNSGILLEEEKRILQRGGYPTPRPLIVIEWLLLLLKECMKEDRFISKSSNNKNVEAVMTFKKGCSNIIKFSTQNIPYAVIQAVIIVVYCFGVVTAMARNLPKFDNEIVRHVIGYFPVMPYIQFFVFIAWLSVGRAAVNPFGNDDTDIDVRKLCDAHIQDICWLTELYSKNLDDVFYNLPQKQFRSDERQTRQNHQSPYLETDVSGTLPALVITMLSWRVGREAQILMAFHFLLPALRLLWLKNSYTYRYLRGPDNLLSSQHHLTNSRATEQKMNRKKSFHAVATEEDDSSSSSRFGGSINIVFRWRNSLYKMVWKHSLIFLVVYFLLTILYNFVLNEEQKRNFEALTEYFARYTRSFNWMIMLGFFTNTALHRLFTMQMTTPGTAKTTTVFIMSLKQDLPEGPAIVDQYARWVVLAWILTFRIVCKPLRDKFPDLASIQNSGILLEEEKRILKQSDGETPRTLIVIKWLLLLLKECAKEDRYVSKSSHNKNVEAVMTFKKGCSNIIKFSTQNIPFAVIQAVIIIVYILGMVTTMARNLPRFDNEIVRHIIGYFPVMPYIQFFVFIAWLSVGRAAVNPFGNDDTDIDVRKLCKSHIQDITWLKDLYTNKLEDVFCNLPQRPFISHEEQPKQSSVQEASC</sequence>
<feature type="transmembrane region" description="Helical" evidence="6">
    <location>
        <begin position="850"/>
        <end position="872"/>
    </location>
</feature>
<feature type="transmembrane region" description="Helical" evidence="6">
    <location>
        <begin position="612"/>
        <end position="634"/>
    </location>
</feature>
<evidence type="ECO:0008006" key="9">
    <source>
        <dbReference type="Google" id="ProtNLM"/>
    </source>
</evidence>
<feature type="transmembrane region" description="Helical" evidence="6">
    <location>
        <begin position="242"/>
        <end position="258"/>
    </location>
</feature>
<dbReference type="EMBL" id="CAKKLH010000223">
    <property type="protein sequence ID" value="CAH0106171.1"/>
    <property type="molecule type" value="Genomic_DNA"/>
</dbReference>
<feature type="transmembrane region" description="Helical" evidence="6">
    <location>
        <begin position="1086"/>
        <end position="1107"/>
    </location>
</feature>
<keyword evidence="2 6" id="KW-0812">Transmembrane</keyword>
<evidence type="ECO:0000313" key="8">
    <source>
        <dbReference type="Proteomes" id="UP000789390"/>
    </source>
</evidence>
<keyword evidence="8" id="KW-1185">Reference proteome</keyword>
<proteinExistence type="inferred from homology"/>
<comment type="caution">
    <text evidence="7">The sequence shown here is derived from an EMBL/GenBank/DDBJ whole genome shotgun (WGS) entry which is preliminary data.</text>
</comment>
<reference evidence="7" key="1">
    <citation type="submission" date="2021-11" db="EMBL/GenBank/DDBJ databases">
        <authorList>
            <person name="Schell T."/>
        </authorList>
    </citation>
    <scope>NUCLEOTIDE SEQUENCE</scope>
    <source>
        <strain evidence="7">M5</strain>
    </source>
</reference>
<dbReference type="GO" id="GO:0005254">
    <property type="term" value="F:chloride channel activity"/>
    <property type="evidence" value="ECO:0007669"/>
    <property type="project" value="InterPro"/>
</dbReference>
<evidence type="ECO:0000256" key="5">
    <source>
        <dbReference type="ARBA" id="ARBA00034769"/>
    </source>
</evidence>
<evidence type="ECO:0000313" key="7">
    <source>
        <dbReference type="EMBL" id="CAH0106171.1"/>
    </source>
</evidence>
<comment type="subcellular location">
    <subcellularLocation>
        <location evidence="1">Membrane</location>
    </subcellularLocation>
</comment>
<dbReference type="InterPro" id="IPR021134">
    <property type="entry name" value="Bestrophin-like"/>
</dbReference>
<keyword evidence="3 6" id="KW-1133">Transmembrane helix</keyword>
<feature type="transmembrane region" description="Helical" evidence="6">
    <location>
        <begin position="452"/>
        <end position="470"/>
    </location>
</feature>
<feature type="transmembrane region" description="Helical" evidence="6">
    <location>
        <begin position="412"/>
        <end position="432"/>
    </location>
</feature>
<feature type="transmembrane region" description="Helical" evidence="6">
    <location>
        <begin position="893"/>
        <end position="912"/>
    </location>
</feature>
<evidence type="ECO:0000256" key="2">
    <source>
        <dbReference type="ARBA" id="ARBA00022692"/>
    </source>
</evidence>
<dbReference type="Proteomes" id="UP000789390">
    <property type="component" value="Unassembled WGS sequence"/>
</dbReference>
<feature type="transmembrane region" description="Helical" evidence="6">
    <location>
        <begin position="278"/>
        <end position="299"/>
    </location>
</feature>
<dbReference type="PANTHER" id="PTHR10736">
    <property type="entry name" value="BESTROPHIN"/>
    <property type="match status" value="1"/>
</dbReference>
<dbReference type="GO" id="GO:0016020">
    <property type="term" value="C:membrane"/>
    <property type="evidence" value="ECO:0007669"/>
    <property type="project" value="UniProtKB-SubCell"/>
</dbReference>
<accession>A0A8J2RQR2</accession>
<name>A0A8J2RQR2_9CRUS</name>
<evidence type="ECO:0000256" key="1">
    <source>
        <dbReference type="ARBA" id="ARBA00004370"/>
    </source>
</evidence>
<comment type="similarity">
    <text evidence="5">Belongs to the anion channel-forming bestrophin (TC 1.A.46) family. Calcium-sensitive chloride channel subfamily.</text>
</comment>